<protein>
    <submittedName>
        <fullName evidence="1">Uncharacterized protein</fullName>
    </submittedName>
</protein>
<gene>
    <name evidence="1" type="ORF">E2C01_079272</name>
</gene>
<proteinExistence type="predicted"/>
<reference evidence="1 2" key="1">
    <citation type="submission" date="2019-05" db="EMBL/GenBank/DDBJ databases">
        <title>Another draft genome of Portunus trituberculatus and its Hox gene families provides insights of decapod evolution.</title>
        <authorList>
            <person name="Jeong J.-H."/>
            <person name="Song I."/>
            <person name="Kim S."/>
            <person name="Choi T."/>
            <person name="Kim D."/>
            <person name="Ryu S."/>
            <person name="Kim W."/>
        </authorList>
    </citation>
    <scope>NUCLEOTIDE SEQUENCE [LARGE SCALE GENOMIC DNA]</scope>
    <source>
        <tissue evidence="1">Muscle</tissue>
    </source>
</reference>
<comment type="caution">
    <text evidence="1">The sequence shown here is derived from an EMBL/GenBank/DDBJ whole genome shotgun (WGS) entry which is preliminary data.</text>
</comment>
<name>A0A5B7IQ63_PORTR</name>
<keyword evidence="2" id="KW-1185">Reference proteome</keyword>
<accession>A0A5B7IQ63</accession>
<organism evidence="1 2">
    <name type="scientific">Portunus trituberculatus</name>
    <name type="common">Swimming crab</name>
    <name type="synonym">Neptunus trituberculatus</name>
    <dbReference type="NCBI Taxonomy" id="210409"/>
    <lineage>
        <taxon>Eukaryota</taxon>
        <taxon>Metazoa</taxon>
        <taxon>Ecdysozoa</taxon>
        <taxon>Arthropoda</taxon>
        <taxon>Crustacea</taxon>
        <taxon>Multicrustacea</taxon>
        <taxon>Malacostraca</taxon>
        <taxon>Eumalacostraca</taxon>
        <taxon>Eucarida</taxon>
        <taxon>Decapoda</taxon>
        <taxon>Pleocyemata</taxon>
        <taxon>Brachyura</taxon>
        <taxon>Eubrachyura</taxon>
        <taxon>Portunoidea</taxon>
        <taxon>Portunidae</taxon>
        <taxon>Portuninae</taxon>
        <taxon>Portunus</taxon>
    </lineage>
</organism>
<dbReference type="Proteomes" id="UP000324222">
    <property type="component" value="Unassembled WGS sequence"/>
</dbReference>
<evidence type="ECO:0000313" key="1">
    <source>
        <dbReference type="EMBL" id="MPC84533.1"/>
    </source>
</evidence>
<dbReference type="AlphaFoldDB" id="A0A5B7IQ63"/>
<evidence type="ECO:0000313" key="2">
    <source>
        <dbReference type="Proteomes" id="UP000324222"/>
    </source>
</evidence>
<dbReference type="EMBL" id="VSRR010065680">
    <property type="protein sequence ID" value="MPC84533.1"/>
    <property type="molecule type" value="Genomic_DNA"/>
</dbReference>
<sequence length="105" mass="12264">MKWKNSVKEAAMAATRNTNGNMAERRARHYTQYPEVSVGWENSERKKKNEYGSNNTATRNTVAVWVRGSGQDSGALNTLTRLVRMHIRRARRGERREEERRTREV</sequence>